<reference evidence="4" key="1">
    <citation type="submission" date="2020-05" db="EMBL/GenBank/DDBJ databases">
        <title>Classification of alakaliphilic streptomycetes isolated from an alkaline soil next to Lonar Crater, India and a proposal for the recognition of Streptomyces alkaliterrae sp. nov.</title>
        <authorList>
            <person name="Golinska P."/>
        </authorList>
    </citation>
    <scope>NUCLEOTIDE SEQUENCE [LARGE SCALE GENOMIC DNA]</scope>
    <source>
        <strain evidence="4">OF3</strain>
    </source>
</reference>
<feature type="transmembrane region" description="Helical" evidence="2">
    <location>
        <begin position="54"/>
        <end position="74"/>
    </location>
</feature>
<keyword evidence="2" id="KW-0472">Membrane</keyword>
<sequence>MGGTTGPGAPEPPPSGGTGAQRAGRTLTAEEDAEYQRLRRAAAVGHRRTRAAGASVLLVLALLLAPAAVVAAWAEATVDDRSRYVETVAPLASDPAIQQTVTERLTDEAVENVDVEAVTDELARTLREAGAPPRVVEGAEQLAGPLRSALRSVVERVVGEVVASDAFERAWEAANGEAHDALLRVLTGRDGGVVRAEGEDVQLDLGEVVDEVRDRLVDAGFEQAAAIPDSERTITLFHAEELSRAQNALRLLTVLGVWLPLVTLVLAALAVWAAPAHRLMLVIAALGTGVMMLVLLAVLAFARQRYLDSVPPAALPAEAAAEAFDTLVRFLRASALTLLVVSLITAAAAYLYGPGRLAHGVRSAVNRGAAAVGGALSRKGLRTGPTGRWLAGHRSLTTGVVIAAGAVTLMLWNYPTVGAVALVVGLVVLVLLALAVAASAAGGDEDTTEPAPGGSPS</sequence>
<feature type="region of interest" description="Disordered" evidence="1">
    <location>
        <begin position="1"/>
        <end position="28"/>
    </location>
</feature>
<gene>
    <name evidence="3" type="ORF">H3146_19360</name>
</gene>
<name>A0A7W3WP39_9ACTN</name>
<organism evidence="3 4">
    <name type="scientific">Streptomyces alkaliterrae</name>
    <dbReference type="NCBI Taxonomy" id="2213162"/>
    <lineage>
        <taxon>Bacteria</taxon>
        <taxon>Bacillati</taxon>
        <taxon>Actinomycetota</taxon>
        <taxon>Actinomycetes</taxon>
        <taxon>Kitasatosporales</taxon>
        <taxon>Streptomycetaceae</taxon>
        <taxon>Streptomyces</taxon>
    </lineage>
</organism>
<feature type="transmembrane region" description="Helical" evidence="2">
    <location>
        <begin position="333"/>
        <end position="353"/>
    </location>
</feature>
<proteinExistence type="predicted"/>
<protein>
    <recommendedName>
        <fullName evidence="5">Integral membrane protein</fullName>
    </recommendedName>
</protein>
<evidence type="ECO:0000256" key="2">
    <source>
        <dbReference type="SAM" id="Phobius"/>
    </source>
</evidence>
<evidence type="ECO:0008006" key="5">
    <source>
        <dbReference type="Google" id="ProtNLM"/>
    </source>
</evidence>
<dbReference type="Proteomes" id="UP000525686">
    <property type="component" value="Unassembled WGS sequence"/>
</dbReference>
<comment type="caution">
    <text evidence="3">The sequence shown here is derived from an EMBL/GenBank/DDBJ whole genome shotgun (WGS) entry which is preliminary data.</text>
</comment>
<keyword evidence="2" id="KW-1133">Transmembrane helix</keyword>
<dbReference type="AlphaFoldDB" id="A0A7W3WP39"/>
<feature type="transmembrane region" description="Helical" evidence="2">
    <location>
        <begin position="279"/>
        <end position="302"/>
    </location>
</feature>
<evidence type="ECO:0000313" key="4">
    <source>
        <dbReference type="Proteomes" id="UP000525686"/>
    </source>
</evidence>
<keyword evidence="2" id="KW-0812">Transmembrane</keyword>
<dbReference type="RefSeq" id="WP_181354996.1">
    <property type="nucleotide sequence ID" value="NZ_JABJWZ010000210.1"/>
</dbReference>
<evidence type="ECO:0000256" key="1">
    <source>
        <dbReference type="SAM" id="MobiDB-lite"/>
    </source>
</evidence>
<evidence type="ECO:0000313" key="3">
    <source>
        <dbReference type="EMBL" id="MBB1255495.1"/>
    </source>
</evidence>
<feature type="transmembrane region" description="Helical" evidence="2">
    <location>
        <begin position="419"/>
        <end position="441"/>
    </location>
</feature>
<dbReference type="EMBL" id="JABJWZ010000210">
    <property type="protein sequence ID" value="MBB1255495.1"/>
    <property type="molecule type" value="Genomic_DNA"/>
</dbReference>
<feature type="transmembrane region" description="Helical" evidence="2">
    <location>
        <begin position="395"/>
        <end position="412"/>
    </location>
</feature>
<accession>A0A7W3WP39</accession>
<feature type="transmembrane region" description="Helical" evidence="2">
    <location>
        <begin position="251"/>
        <end position="273"/>
    </location>
</feature>